<sequence length="580" mass="63857">MGKRYSTKATAFAGISTDGGTLLRWNPDGIDDSLVLKSGRWVAASAPKTASRLLNGSTTRAGTIRLDDSSYGSYAAIRGDKSTDRIVAWNTAPTLEAIHYAEDADFVYVSNRPLVIAIALAANSRRRIKVSREYLLEYLNFGFSVSGHTPFAGVMALPPRTSLSVARGKVQLIAAPTAPQTNLQEREDPRRTGADELVAALRAAVTRLLDAQPREEIQLRLSGGIDSRLLLGLLKESTATKITAVCQGDANSEEVMVASQLAALAGVELKVKTPELIDPTSIVESMRASIRESQGFIPSEALVSPYAVSDPIHQGESLAAGQWPLFKGVLERTADNALEATWRLLDSRNDDVLTPTLNAKVRGEVERWAASVPAFTNLEILYMWGRDIRSSRYLQPHAIQLDRDSEIFYPYVDSEVTAVADELPPFSRMRQISAYLAVEAVWPESLRVPLANNGRFRFEASGPVPGISDDYFEERSAKPQPYTGTVDQSAAERITDREFVTAPISSAAKYVTSHIQWRTLRRNLDPEIVQIVEESATVGEKSARGLAPADKSPRWLQLITWRLVLAVQWLEGDWIPRVKR</sequence>
<reference evidence="1" key="1">
    <citation type="submission" date="2018-03" db="EMBL/GenBank/DDBJ databases">
        <authorList>
            <person name="Nunes O.C."/>
            <person name="Lopes A.R."/>
            <person name="Froufe H."/>
            <person name="Munoz-Merida A."/>
            <person name="Barroso C."/>
            <person name="Egas C."/>
        </authorList>
    </citation>
    <scope>NUCLEOTIDE SEQUENCE</scope>
    <source>
        <strain evidence="1">ON4</strain>
    </source>
</reference>
<dbReference type="Proteomes" id="UP001170379">
    <property type="component" value="Unassembled WGS sequence"/>
</dbReference>
<proteinExistence type="predicted"/>
<gene>
    <name evidence="1" type="ORF">C7K25_06090</name>
</gene>
<dbReference type="Gene3D" id="3.40.50.620">
    <property type="entry name" value="HUPs"/>
    <property type="match status" value="1"/>
</dbReference>
<keyword evidence="2" id="KW-1185">Reference proteome</keyword>
<organism evidence="1 2">
    <name type="scientific">Gulosibacter molinativorax</name>
    <dbReference type="NCBI Taxonomy" id="256821"/>
    <lineage>
        <taxon>Bacteria</taxon>
        <taxon>Bacillati</taxon>
        <taxon>Actinomycetota</taxon>
        <taxon>Actinomycetes</taxon>
        <taxon>Micrococcales</taxon>
        <taxon>Microbacteriaceae</taxon>
        <taxon>Gulosibacter</taxon>
    </lineage>
</organism>
<accession>A0ABT7C6W0</accession>
<dbReference type="InterPro" id="IPR014729">
    <property type="entry name" value="Rossmann-like_a/b/a_fold"/>
</dbReference>
<name>A0ABT7C6W0_9MICO</name>
<evidence type="ECO:0008006" key="3">
    <source>
        <dbReference type="Google" id="ProtNLM"/>
    </source>
</evidence>
<evidence type="ECO:0000313" key="1">
    <source>
        <dbReference type="EMBL" id="MDJ1370937.1"/>
    </source>
</evidence>
<dbReference type="SUPFAM" id="SSF52402">
    <property type="entry name" value="Adenine nucleotide alpha hydrolases-like"/>
    <property type="match status" value="1"/>
</dbReference>
<reference evidence="1" key="2">
    <citation type="journal article" date="2022" name="Sci. Rep.">
        <title>In silico prediction of the enzymes involved in the degradation of the herbicide molinate by Gulosibacter molinativorax ON4T.</title>
        <authorList>
            <person name="Lopes A.R."/>
            <person name="Bunin E."/>
            <person name="Viana A.T."/>
            <person name="Froufe H."/>
            <person name="Munoz-Merida A."/>
            <person name="Pinho D."/>
            <person name="Figueiredo J."/>
            <person name="Barroso C."/>
            <person name="Vaz-Moreira I."/>
            <person name="Bellanger X."/>
            <person name="Egas C."/>
            <person name="Nunes O.C."/>
        </authorList>
    </citation>
    <scope>NUCLEOTIDE SEQUENCE</scope>
    <source>
        <strain evidence="1">ON4</strain>
    </source>
</reference>
<protein>
    <recommendedName>
        <fullName evidence="3">Asparagine synthetase domain-containing protein</fullName>
    </recommendedName>
</protein>
<evidence type="ECO:0000313" key="2">
    <source>
        <dbReference type="Proteomes" id="UP001170379"/>
    </source>
</evidence>
<dbReference type="EMBL" id="PXVD01000008">
    <property type="protein sequence ID" value="MDJ1370937.1"/>
    <property type="molecule type" value="Genomic_DNA"/>
</dbReference>
<comment type="caution">
    <text evidence="1">The sequence shown here is derived from an EMBL/GenBank/DDBJ whole genome shotgun (WGS) entry which is preliminary data.</text>
</comment>